<reference evidence="2" key="1">
    <citation type="journal article" date="2017" name="Genome Biol.">
        <title>Comparative genomics reveals high biological diversity and specific adaptations in the industrially and medically important fungal genus Aspergillus.</title>
        <authorList>
            <person name="de Vries R.P."/>
            <person name="Riley R."/>
            <person name="Wiebenga A."/>
            <person name="Aguilar-Osorio G."/>
            <person name="Amillis S."/>
            <person name="Uchima C.A."/>
            <person name="Anderluh G."/>
            <person name="Asadollahi M."/>
            <person name="Askin M."/>
            <person name="Barry K."/>
            <person name="Battaglia E."/>
            <person name="Bayram O."/>
            <person name="Benocci T."/>
            <person name="Braus-Stromeyer S.A."/>
            <person name="Caldana C."/>
            <person name="Canovas D."/>
            <person name="Cerqueira G.C."/>
            <person name="Chen F."/>
            <person name="Chen W."/>
            <person name="Choi C."/>
            <person name="Clum A."/>
            <person name="Dos Santos R.A."/>
            <person name="Damasio A.R."/>
            <person name="Diallinas G."/>
            <person name="Emri T."/>
            <person name="Fekete E."/>
            <person name="Flipphi M."/>
            <person name="Freyberg S."/>
            <person name="Gallo A."/>
            <person name="Gournas C."/>
            <person name="Habgood R."/>
            <person name="Hainaut M."/>
            <person name="Harispe M.L."/>
            <person name="Henrissat B."/>
            <person name="Hilden K.S."/>
            <person name="Hope R."/>
            <person name="Hossain A."/>
            <person name="Karabika E."/>
            <person name="Karaffa L."/>
            <person name="Karanyi Z."/>
            <person name="Krasevec N."/>
            <person name="Kuo A."/>
            <person name="Kusch H."/>
            <person name="LaButti K."/>
            <person name="Lagendijk E.L."/>
            <person name="Lapidus A."/>
            <person name="Levasseur A."/>
            <person name="Lindquist E."/>
            <person name="Lipzen A."/>
            <person name="Logrieco A.F."/>
            <person name="MacCabe A."/>
            <person name="Maekelae M.R."/>
            <person name="Malavazi I."/>
            <person name="Melin P."/>
            <person name="Meyer V."/>
            <person name="Mielnichuk N."/>
            <person name="Miskei M."/>
            <person name="Molnar A.P."/>
            <person name="Mule G."/>
            <person name="Ngan C.Y."/>
            <person name="Orejas M."/>
            <person name="Orosz E."/>
            <person name="Ouedraogo J.P."/>
            <person name="Overkamp K.M."/>
            <person name="Park H.-S."/>
            <person name="Perrone G."/>
            <person name="Piumi F."/>
            <person name="Punt P.J."/>
            <person name="Ram A.F."/>
            <person name="Ramon A."/>
            <person name="Rauscher S."/>
            <person name="Record E."/>
            <person name="Riano-Pachon D.M."/>
            <person name="Robert V."/>
            <person name="Roehrig J."/>
            <person name="Ruller R."/>
            <person name="Salamov A."/>
            <person name="Salih N.S."/>
            <person name="Samson R.A."/>
            <person name="Sandor E."/>
            <person name="Sanguinetti M."/>
            <person name="Schuetze T."/>
            <person name="Sepcic K."/>
            <person name="Shelest E."/>
            <person name="Sherlock G."/>
            <person name="Sophianopoulou V."/>
            <person name="Squina F.M."/>
            <person name="Sun H."/>
            <person name="Susca A."/>
            <person name="Todd R.B."/>
            <person name="Tsang A."/>
            <person name="Unkles S.E."/>
            <person name="van de Wiele N."/>
            <person name="van Rossen-Uffink D."/>
            <person name="Oliveira J.V."/>
            <person name="Vesth T.C."/>
            <person name="Visser J."/>
            <person name="Yu J.-H."/>
            <person name="Zhou M."/>
            <person name="Andersen M.R."/>
            <person name="Archer D.B."/>
            <person name="Baker S.E."/>
            <person name="Benoit I."/>
            <person name="Brakhage A.A."/>
            <person name="Braus G.H."/>
            <person name="Fischer R."/>
            <person name="Frisvad J.C."/>
            <person name="Goldman G.H."/>
            <person name="Houbraken J."/>
            <person name="Oakley B."/>
            <person name="Pocsi I."/>
            <person name="Scazzocchio C."/>
            <person name="Seiboth B."/>
            <person name="vanKuyk P.A."/>
            <person name="Wortman J."/>
            <person name="Dyer P.S."/>
            <person name="Grigoriev I.V."/>
        </authorList>
    </citation>
    <scope>NUCLEOTIDE SEQUENCE [LARGE SCALE GENOMIC DNA]</scope>
    <source>
        <strain evidence="2">ITEM 5010</strain>
    </source>
</reference>
<dbReference type="EMBL" id="KV907536">
    <property type="protein sequence ID" value="OOF90358.1"/>
    <property type="molecule type" value="Genomic_DNA"/>
</dbReference>
<dbReference type="STRING" id="602072.A0A1R3R7B8"/>
<keyword evidence="2" id="KW-1185">Reference proteome</keyword>
<dbReference type="Proteomes" id="UP000188318">
    <property type="component" value="Unassembled WGS sequence"/>
</dbReference>
<proteinExistence type="predicted"/>
<sequence>MFATFFQADPLNPKESRRFRRMGLEKGGGQAEMKNLVDYLGREPNSNALYESLRIT</sequence>
<protein>
    <submittedName>
        <fullName evidence="1">Uncharacterized protein</fullName>
    </submittedName>
</protein>
<dbReference type="AlphaFoldDB" id="A0A1R3R7B8"/>
<feature type="non-terminal residue" evidence="1">
    <location>
        <position position="56"/>
    </location>
</feature>
<gene>
    <name evidence="1" type="ORF">ASPCADRAFT_212040</name>
</gene>
<dbReference type="InterPro" id="IPR024077">
    <property type="entry name" value="Neurolysin/TOP_dom2"/>
</dbReference>
<accession>A0A1R3R7B8</accession>
<dbReference type="VEuPathDB" id="FungiDB:ASPCADRAFT_212040"/>
<dbReference type="Gene3D" id="1.10.1370.10">
    <property type="entry name" value="Neurolysin, domain 3"/>
    <property type="match status" value="1"/>
</dbReference>
<dbReference type="OrthoDB" id="534666at2759"/>
<evidence type="ECO:0000313" key="1">
    <source>
        <dbReference type="EMBL" id="OOF90358.1"/>
    </source>
</evidence>
<evidence type="ECO:0000313" key="2">
    <source>
        <dbReference type="Proteomes" id="UP000188318"/>
    </source>
</evidence>
<name>A0A1R3R7B8_ASPC5</name>
<organism evidence="1 2">
    <name type="scientific">Aspergillus carbonarius (strain ITEM 5010)</name>
    <dbReference type="NCBI Taxonomy" id="602072"/>
    <lineage>
        <taxon>Eukaryota</taxon>
        <taxon>Fungi</taxon>
        <taxon>Dikarya</taxon>
        <taxon>Ascomycota</taxon>
        <taxon>Pezizomycotina</taxon>
        <taxon>Eurotiomycetes</taxon>
        <taxon>Eurotiomycetidae</taxon>
        <taxon>Eurotiales</taxon>
        <taxon>Aspergillaceae</taxon>
        <taxon>Aspergillus</taxon>
        <taxon>Aspergillus subgen. Circumdati</taxon>
    </lineage>
</organism>